<evidence type="ECO:0000313" key="1">
    <source>
        <dbReference type="EMBL" id="PIQ68745.1"/>
    </source>
</evidence>
<gene>
    <name evidence="1" type="ORF">COV91_02600</name>
</gene>
<protein>
    <submittedName>
        <fullName evidence="1">Uncharacterized protein</fullName>
    </submittedName>
</protein>
<accession>A0A2H0KC04</accession>
<organism evidence="1 2">
    <name type="scientific">Candidatus Taylorbacteria bacterium CG11_big_fil_rev_8_21_14_0_20_46_11</name>
    <dbReference type="NCBI Taxonomy" id="1975025"/>
    <lineage>
        <taxon>Bacteria</taxon>
        <taxon>Candidatus Tayloriibacteriota</taxon>
    </lineage>
</organism>
<dbReference type="EMBL" id="PCVG01000031">
    <property type="protein sequence ID" value="PIQ68745.1"/>
    <property type="molecule type" value="Genomic_DNA"/>
</dbReference>
<evidence type="ECO:0000313" key="2">
    <source>
        <dbReference type="Proteomes" id="UP000229342"/>
    </source>
</evidence>
<reference evidence="1 2" key="1">
    <citation type="submission" date="2017-09" db="EMBL/GenBank/DDBJ databases">
        <title>Depth-based differentiation of microbial function through sediment-hosted aquifers and enrichment of novel symbionts in the deep terrestrial subsurface.</title>
        <authorList>
            <person name="Probst A.J."/>
            <person name="Ladd B."/>
            <person name="Jarett J.K."/>
            <person name="Geller-Mcgrath D.E."/>
            <person name="Sieber C.M."/>
            <person name="Emerson J.B."/>
            <person name="Anantharaman K."/>
            <person name="Thomas B.C."/>
            <person name="Malmstrom R."/>
            <person name="Stieglmeier M."/>
            <person name="Klingl A."/>
            <person name="Woyke T."/>
            <person name="Ryan C.M."/>
            <person name="Banfield J.F."/>
        </authorList>
    </citation>
    <scope>NUCLEOTIDE SEQUENCE [LARGE SCALE GENOMIC DNA]</scope>
    <source>
        <strain evidence="1">CG11_big_fil_rev_8_21_14_0_20_46_11</strain>
    </source>
</reference>
<name>A0A2H0KC04_9BACT</name>
<proteinExistence type="predicted"/>
<dbReference type="AlphaFoldDB" id="A0A2H0KC04"/>
<dbReference type="Proteomes" id="UP000229342">
    <property type="component" value="Unassembled WGS sequence"/>
</dbReference>
<comment type="caution">
    <text evidence="1">The sequence shown here is derived from an EMBL/GenBank/DDBJ whole genome shotgun (WGS) entry which is preliminary data.</text>
</comment>
<sequence>MWRVQQNNPFQGGFVEVEEIAEEICSLAREVNRIVRGRCELQPREEARRKLFTTESAKPGELLELIQVLERWGERWEVADELADVTYYICQLGIDEWVEALSRLAELLGFTADEAFQFARIKYGERVRTGKKDKKAEGACIRMYVETIQLRQTDNQAASEELRRILREAK</sequence>